<dbReference type="PANTHER" id="PTHR10856">
    <property type="entry name" value="CORONIN"/>
    <property type="match status" value="1"/>
</dbReference>
<dbReference type="Proteomes" id="UP000316079">
    <property type="component" value="Unassembled WGS sequence"/>
</dbReference>
<evidence type="ECO:0000256" key="4">
    <source>
        <dbReference type="RuleBase" id="RU280818"/>
    </source>
</evidence>
<dbReference type="PROSITE" id="PS50082">
    <property type="entry name" value="WD_REPEATS_2"/>
    <property type="match status" value="2"/>
</dbReference>
<organism evidence="7 8">
    <name type="scientific">Danionella cerebrum</name>
    <dbReference type="NCBI Taxonomy" id="2873325"/>
    <lineage>
        <taxon>Eukaryota</taxon>
        <taxon>Metazoa</taxon>
        <taxon>Chordata</taxon>
        <taxon>Craniata</taxon>
        <taxon>Vertebrata</taxon>
        <taxon>Euteleostomi</taxon>
        <taxon>Actinopterygii</taxon>
        <taxon>Neopterygii</taxon>
        <taxon>Teleostei</taxon>
        <taxon>Ostariophysi</taxon>
        <taxon>Cypriniformes</taxon>
        <taxon>Danionidae</taxon>
        <taxon>Danioninae</taxon>
        <taxon>Danionella</taxon>
    </lineage>
</organism>
<dbReference type="STRING" id="623744.A0A553N4B7"/>
<accession>A0A553N4B7</accession>
<proteinExistence type="inferred from homology"/>
<dbReference type="Pfam" id="PF00400">
    <property type="entry name" value="WD40"/>
    <property type="match status" value="3"/>
</dbReference>
<dbReference type="AlphaFoldDB" id="A0A553N4B7"/>
<keyword evidence="8" id="KW-1185">Reference proteome</keyword>
<feature type="coiled-coil region" evidence="5">
    <location>
        <begin position="414"/>
        <end position="448"/>
    </location>
</feature>
<dbReference type="InterPro" id="IPR001680">
    <property type="entry name" value="WD40_rpt"/>
</dbReference>
<keyword evidence="1 3" id="KW-0853">WD repeat</keyword>
<dbReference type="InterPro" id="IPR015505">
    <property type="entry name" value="Coronin"/>
</dbReference>
<keyword evidence="2 4" id="KW-0677">Repeat</keyword>
<name>A0A553N4B7_9TELE</name>
<dbReference type="InterPro" id="IPR036322">
    <property type="entry name" value="WD40_repeat_dom_sf"/>
</dbReference>
<evidence type="ECO:0000256" key="5">
    <source>
        <dbReference type="SAM" id="Coils"/>
    </source>
</evidence>
<dbReference type="SUPFAM" id="SSF50978">
    <property type="entry name" value="WD40 repeat-like"/>
    <property type="match status" value="1"/>
</dbReference>
<reference evidence="7 8" key="1">
    <citation type="journal article" date="2019" name="Sci. Data">
        <title>Hybrid genome assembly and annotation of Danionella translucida.</title>
        <authorList>
            <person name="Kadobianskyi M."/>
            <person name="Schulze L."/>
            <person name="Schuelke M."/>
            <person name="Judkewitz B."/>
        </authorList>
    </citation>
    <scope>NUCLEOTIDE SEQUENCE [LARGE SCALE GENOMIC DNA]</scope>
    <source>
        <strain evidence="7 8">Bolton</strain>
    </source>
</reference>
<dbReference type="InterPro" id="IPR015048">
    <property type="entry name" value="DUF1899"/>
</dbReference>
<dbReference type="Gene3D" id="2.130.10.10">
    <property type="entry name" value="YVTN repeat-like/Quinoprotein amine dehydrogenase"/>
    <property type="match status" value="1"/>
</dbReference>
<dbReference type="GO" id="GO:0051015">
    <property type="term" value="F:actin filament binding"/>
    <property type="evidence" value="ECO:0007669"/>
    <property type="project" value="TreeGrafter"/>
</dbReference>
<comment type="caution">
    <text evidence="7">The sequence shown here is derived from an EMBL/GenBank/DDBJ whole genome shotgun (WGS) entry which is preliminary data.</text>
</comment>
<dbReference type="PANTHER" id="PTHR10856:SF2">
    <property type="entry name" value="CORONIN-2A"/>
    <property type="match status" value="1"/>
</dbReference>
<feature type="domain" description="DUF1899" evidence="6">
    <location>
        <begin position="1"/>
        <end position="59"/>
    </location>
</feature>
<dbReference type="EMBL" id="SRMA01027063">
    <property type="protein sequence ID" value="TRY60277.1"/>
    <property type="molecule type" value="Genomic_DNA"/>
</dbReference>
<dbReference type="InterPro" id="IPR015943">
    <property type="entry name" value="WD40/YVTN_repeat-like_dom_sf"/>
</dbReference>
<dbReference type="SMART" id="SM01166">
    <property type="entry name" value="DUF1899"/>
    <property type="match status" value="1"/>
</dbReference>
<dbReference type="SMART" id="SM01167">
    <property type="entry name" value="DUF1900"/>
    <property type="match status" value="1"/>
</dbReference>
<feature type="repeat" description="WD" evidence="3">
    <location>
        <begin position="169"/>
        <end position="210"/>
    </location>
</feature>
<evidence type="ECO:0000256" key="1">
    <source>
        <dbReference type="ARBA" id="ARBA00022574"/>
    </source>
</evidence>
<protein>
    <recommendedName>
        <fullName evidence="4">Coronin</fullName>
    </recommendedName>
</protein>
<dbReference type="SMART" id="SM00320">
    <property type="entry name" value="WD40"/>
    <property type="match status" value="3"/>
</dbReference>
<sequence length="453" mass="51593">MFGHVIGKAVEKWRCYCSLSITQCVQDNHLCAVNPRFVAVVTECTGGGAFLVIPINYCGRVSVPPALRVCVHSAPVLDVKFDPFDDQRIASCSEDSTVKICTIGLHSNLYSSGLSRHTHTLTHTLMHTRRVSIIEWHPNARDLLLSSAYDRKVCMWRLDSTGKSPVCVIDTHSALVMCVCFSADGSLFATASKDKKIRIIEPRSKRVLQESCCSRVHRVLFLCDLKMLLSTGVSQWNQRQFVLWDQEDLSSPLLEQDLDAGSGIIFPFYDADTHMLYLAGKGDGNIRYYMVSARKPYVQFLSEYRSLNPQRGLARSECQYVRNLQILSASDCQRSAGATELLPSTQRPLLISLRPQPKIPECLLTELAREPGNWDMDQPPDIILDLCDWTDDDTHSQDWIGDRNEQKSITNKVSHQHRVEIEDLREKLKQRDEKIEKLELELKNMRKYLRDTF</sequence>
<comment type="similarity">
    <text evidence="4">Belongs to the WD repeat coronin family.</text>
</comment>
<dbReference type="Pfam" id="PF08953">
    <property type="entry name" value="DUF1899"/>
    <property type="match status" value="1"/>
</dbReference>
<evidence type="ECO:0000256" key="2">
    <source>
        <dbReference type="ARBA" id="ARBA00022737"/>
    </source>
</evidence>
<dbReference type="OrthoDB" id="1850764at2759"/>
<keyword evidence="5" id="KW-0175">Coiled coil</keyword>
<gene>
    <name evidence="7" type="ORF">DNTS_009653</name>
</gene>
<feature type="repeat" description="WD" evidence="3">
    <location>
        <begin position="124"/>
        <end position="160"/>
    </location>
</feature>
<evidence type="ECO:0000256" key="3">
    <source>
        <dbReference type="PROSITE-ProRule" id="PRU00221"/>
    </source>
</evidence>
<evidence type="ECO:0000313" key="7">
    <source>
        <dbReference type="EMBL" id="TRY60277.1"/>
    </source>
</evidence>
<evidence type="ECO:0000259" key="6">
    <source>
        <dbReference type="SMART" id="SM01166"/>
    </source>
</evidence>
<evidence type="ECO:0000313" key="8">
    <source>
        <dbReference type="Proteomes" id="UP000316079"/>
    </source>
</evidence>